<dbReference type="Pfam" id="PF19300">
    <property type="entry name" value="BPD_transp_1_N"/>
    <property type="match status" value="1"/>
</dbReference>
<feature type="domain" description="ABC transmembrane type-1" evidence="8">
    <location>
        <begin position="112"/>
        <end position="331"/>
    </location>
</feature>
<dbReference type="InterPro" id="IPR035906">
    <property type="entry name" value="MetI-like_sf"/>
</dbReference>
<name>A0ABZ1BR57_9FIRM</name>
<feature type="transmembrane region" description="Helical" evidence="7">
    <location>
        <begin position="116"/>
        <end position="144"/>
    </location>
</feature>
<evidence type="ECO:0000256" key="7">
    <source>
        <dbReference type="RuleBase" id="RU363032"/>
    </source>
</evidence>
<organism evidence="9 10">
    <name type="scientific">Geochorda subterranea</name>
    <dbReference type="NCBI Taxonomy" id="3109564"/>
    <lineage>
        <taxon>Bacteria</taxon>
        <taxon>Bacillati</taxon>
        <taxon>Bacillota</taxon>
        <taxon>Limnochordia</taxon>
        <taxon>Limnochordales</taxon>
        <taxon>Geochordaceae</taxon>
        <taxon>Geochorda</taxon>
    </lineage>
</organism>
<gene>
    <name evidence="9" type="ORF">VLY81_02495</name>
</gene>
<dbReference type="SUPFAM" id="SSF161098">
    <property type="entry name" value="MetI-like"/>
    <property type="match status" value="1"/>
</dbReference>
<evidence type="ECO:0000256" key="2">
    <source>
        <dbReference type="ARBA" id="ARBA00022448"/>
    </source>
</evidence>
<dbReference type="PANTHER" id="PTHR43163">
    <property type="entry name" value="DIPEPTIDE TRANSPORT SYSTEM PERMEASE PROTEIN DPPB-RELATED"/>
    <property type="match status" value="1"/>
</dbReference>
<evidence type="ECO:0000259" key="8">
    <source>
        <dbReference type="PROSITE" id="PS50928"/>
    </source>
</evidence>
<comment type="similarity">
    <text evidence="7">Belongs to the binding-protein-dependent transport system permease family.</text>
</comment>
<feature type="transmembrane region" description="Helical" evidence="7">
    <location>
        <begin position="205"/>
        <end position="227"/>
    </location>
</feature>
<evidence type="ECO:0000256" key="1">
    <source>
        <dbReference type="ARBA" id="ARBA00004651"/>
    </source>
</evidence>
<evidence type="ECO:0000256" key="3">
    <source>
        <dbReference type="ARBA" id="ARBA00022475"/>
    </source>
</evidence>
<keyword evidence="4 7" id="KW-0812">Transmembrane</keyword>
<dbReference type="CDD" id="cd06261">
    <property type="entry name" value="TM_PBP2"/>
    <property type="match status" value="1"/>
</dbReference>
<evidence type="ECO:0000256" key="6">
    <source>
        <dbReference type="ARBA" id="ARBA00023136"/>
    </source>
</evidence>
<reference evidence="10" key="1">
    <citation type="submission" date="2023-12" db="EMBL/GenBank/DDBJ databases">
        <title>Novel isolates from deep terrestrial aquifers shed light on the physiology and ecology of the class Limnochordia.</title>
        <authorList>
            <person name="Karnachuk O.V."/>
            <person name="Lukina A.P."/>
            <person name="Avakyan M.R."/>
            <person name="Kadnikov V."/>
            <person name="Begmatov S."/>
            <person name="Beletsky A.V."/>
            <person name="Mardanov A.V."/>
            <person name="Ravin N.V."/>
        </authorList>
    </citation>
    <scope>NUCLEOTIDE SEQUENCE [LARGE SCALE GENOMIC DNA]</scope>
    <source>
        <strain evidence="10">LN</strain>
    </source>
</reference>
<evidence type="ECO:0000256" key="4">
    <source>
        <dbReference type="ARBA" id="ARBA00022692"/>
    </source>
</evidence>
<dbReference type="PANTHER" id="PTHR43163:SF6">
    <property type="entry name" value="DIPEPTIDE TRANSPORT SYSTEM PERMEASE PROTEIN DPPB-RELATED"/>
    <property type="match status" value="1"/>
</dbReference>
<dbReference type="Proteomes" id="UP001333102">
    <property type="component" value="Chromosome"/>
</dbReference>
<feature type="transmembrane region" description="Helical" evidence="7">
    <location>
        <begin position="308"/>
        <end position="334"/>
    </location>
</feature>
<keyword evidence="5 7" id="KW-1133">Transmembrane helix</keyword>
<evidence type="ECO:0000256" key="5">
    <source>
        <dbReference type="ARBA" id="ARBA00022989"/>
    </source>
</evidence>
<dbReference type="EMBL" id="CP141614">
    <property type="protein sequence ID" value="WRP15066.1"/>
    <property type="molecule type" value="Genomic_DNA"/>
</dbReference>
<evidence type="ECO:0000313" key="10">
    <source>
        <dbReference type="Proteomes" id="UP001333102"/>
    </source>
</evidence>
<dbReference type="InterPro" id="IPR045621">
    <property type="entry name" value="BPD_transp_1_N"/>
</dbReference>
<dbReference type="RefSeq" id="WP_324669455.1">
    <property type="nucleotide sequence ID" value="NZ_CP141614.1"/>
</dbReference>
<evidence type="ECO:0000313" key="9">
    <source>
        <dbReference type="EMBL" id="WRP15066.1"/>
    </source>
</evidence>
<sequence>MISVRSTAPAVAERLPSPWRYAARRGAGAVLSALVAASVAFLVTRALPGDAALTMAGVDGSPEVVQRLRRDLGLDVPAPVGLVRWLAEAVRGQLGTSVRFGRPVAELVVAHFRVNLLLVALAVPLALALALVGGTVAAIGLAGLDGWGLRRRVMRAADRVIAPLMQLGLSVPSFWVAMVLVWTVAVRLRLLPAVAPVGEAGWLPWRGLVLPVLALALPAAGALGLMVRASVAQGLQEPFVQAVRAKGAGAVRVVVAHVLPGALNPVVSTLGVVLADLLTGSLVVEMVFGLPGLGRILLAGVEFRDLPLVTGGVAFAALVVVMTSAMVDVLYGLLDPRVRYR</sequence>
<keyword evidence="2 7" id="KW-0813">Transport</keyword>
<comment type="subcellular location">
    <subcellularLocation>
        <location evidence="1 7">Cell membrane</location>
        <topology evidence="1 7">Multi-pass membrane protein</topology>
    </subcellularLocation>
</comment>
<proteinExistence type="inferred from homology"/>
<dbReference type="PROSITE" id="PS50928">
    <property type="entry name" value="ABC_TM1"/>
    <property type="match status" value="1"/>
</dbReference>
<feature type="transmembrane region" description="Helical" evidence="7">
    <location>
        <begin position="164"/>
        <end position="185"/>
    </location>
</feature>
<feature type="transmembrane region" description="Helical" evidence="7">
    <location>
        <begin position="27"/>
        <end position="47"/>
    </location>
</feature>
<dbReference type="Gene3D" id="1.10.3720.10">
    <property type="entry name" value="MetI-like"/>
    <property type="match status" value="1"/>
</dbReference>
<keyword evidence="10" id="KW-1185">Reference proteome</keyword>
<keyword evidence="3" id="KW-1003">Cell membrane</keyword>
<protein>
    <submittedName>
        <fullName evidence="9">ABC transporter permease</fullName>
    </submittedName>
</protein>
<keyword evidence="6 7" id="KW-0472">Membrane</keyword>
<dbReference type="Pfam" id="PF00528">
    <property type="entry name" value="BPD_transp_1"/>
    <property type="match status" value="1"/>
</dbReference>
<accession>A0ABZ1BR57</accession>
<dbReference type="InterPro" id="IPR000515">
    <property type="entry name" value="MetI-like"/>
</dbReference>